<dbReference type="FunFam" id="1.10.10.440:FF:000046">
    <property type="entry name" value="WW domain-containing protein ZK1098.1"/>
    <property type="match status" value="1"/>
</dbReference>
<reference evidence="6 7" key="1">
    <citation type="submission" date="2020-04" db="EMBL/GenBank/DDBJ databases">
        <authorList>
            <person name="Laetsch R D."/>
            <person name="Stevens L."/>
            <person name="Kumar S."/>
            <person name="Blaxter L. M."/>
        </authorList>
    </citation>
    <scope>NUCLEOTIDE SEQUENCE [LARGE SCALE GENOMIC DNA]</scope>
</reference>
<dbReference type="GO" id="GO:0003723">
    <property type="term" value="F:RNA binding"/>
    <property type="evidence" value="ECO:0007669"/>
    <property type="project" value="TreeGrafter"/>
</dbReference>
<feature type="domain" description="FF" evidence="5">
    <location>
        <begin position="215"/>
        <end position="273"/>
    </location>
</feature>
<sequence>MLPTNFGFFNPNIMAAAQAQALLAQAQAQAQSRVLSQPSPLTGMPLIPLPTSAAPTRPSPMLVPPGMAAEDSQTSSPQTNVDSEWTEHKHTDGRVYYYNKITKQSSWVKPDSLKTAEEKAVNQCVWREYKTDEGKPYYYNVLTKQTTWTKPEGQEISKHEPKSTTPVVQTTKSVEKTEESDLDKAMKATLASMGGVPLPAEPKQAEPTNDEAELKKRQAERFRELLRDKYNDGKITANCSWDHAVKWIQHDPRFRILNKVSEKKQIFNAWKVQRLKEEREEKRLAIKKAKENLEKWLQEHPKMKETLKYGKACDLFAKEPVWQAVPDEDRADIFKDCIDFVARRDKQKKKEIRQRNKDAFTQILQSMDQITYRTTWAQAQRLLIENPQFANDTTLQHMDKEDALIVFEDHIKAAEKEYEEEKEQEERRLRRKERKVREQFQQLLHDLHKKGELTSMSLWTTLFPIISPDSRFDAMLLQSGSTPLDLFKFYVEDLKEQYGEDRRTIKEILKQLGKTVEVDTQWEDFAEWVSSHELGNKVDQGNMKLCYNSMVEKAESKEKEAEREESRKKRRLESEYRNLLKLHNVDVDSKWSVVKPKIEKEKAYLALENDAECERCFEEYKTALNEACQHIHPAAHEKQKKKKKDKKKKSKRSDKDSDSDGELREKKKKKKHSKDRDSDDEERGKKSKKSKKRSRSRSMSDYEDTKRPKYDSESD</sequence>
<dbReference type="Gene3D" id="2.20.70.10">
    <property type="match status" value="2"/>
</dbReference>
<dbReference type="EMBL" id="CADEPM010000003">
    <property type="protein sequence ID" value="CAB3402321.1"/>
    <property type="molecule type" value="Genomic_DNA"/>
</dbReference>
<feature type="region of interest" description="Disordered" evidence="3">
    <location>
        <begin position="51"/>
        <end position="85"/>
    </location>
</feature>
<feature type="compositionally biased region" description="Basic and acidic residues" evidence="3">
    <location>
        <begin position="653"/>
        <end position="665"/>
    </location>
</feature>
<keyword evidence="1" id="KW-0677">Repeat</keyword>
<feature type="compositionally biased region" description="Basic and acidic residues" evidence="3">
    <location>
        <begin position="698"/>
        <end position="715"/>
    </location>
</feature>
<dbReference type="InterPro" id="IPR036020">
    <property type="entry name" value="WW_dom_sf"/>
</dbReference>
<dbReference type="FunFam" id="1.10.10.440:FF:000003">
    <property type="entry name" value="Pre-mRNA processing factor 40 homolog A"/>
    <property type="match status" value="1"/>
</dbReference>
<dbReference type="Gene3D" id="1.10.10.440">
    <property type="entry name" value="FF domain"/>
    <property type="match status" value="5"/>
</dbReference>
<dbReference type="SUPFAM" id="SSF81698">
    <property type="entry name" value="FF domain"/>
    <property type="match status" value="5"/>
</dbReference>
<accession>A0A8S1ERU1</accession>
<dbReference type="PROSITE" id="PS50020">
    <property type="entry name" value="WW_DOMAIN_2"/>
    <property type="match status" value="2"/>
</dbReference>
<dbReference type="PROSITE" id="PS01159">
    <property type="entry name" value="WW_DOMAIN_1"/>
    <property type="match status" value="2"/>
</dbReference>
<dbReference type="InterPro" id="IPR036517">
    <property type="entry name" value="FF_domain_sf"/>
</dbReference>
<dbReference type="Proteomes" id="UP000494206">
    <property type="component" value="Unassembled WGS sequence"/>
</dbReference>
<feature type="domain" description="WW" evidence="4">
    <location>
        <begin position="79"/>
        <end position="112"/>
    </location>
</feature>
<feature type="domain" description="WW" evidence="4">
    <location>
        <begin position="126"/>
        <end position="153"/>
    </location>
</feature>
<feature type="compositionally biased region" description="Basic residues" evidence="3">
    <location>
        <begin position="685"/>
        <end position="696"/>
    </location>
</feature>
<dbReference type="GO" id="GO:0005685">
    <property type="term" value="C:U1 snRNP"/>
    <property type="evidence" value="ECO:0007669"/>
    <property type="project" value="TreeGrafter"/>
</dbReference>
<feature type="compositionally biased region" description="Polar residues" evidence="3">
    <location>
        <begin position="71"/>
        <end position="83"/>
    </location>
</feature>
<dbReference type="PANTHER" id="PTHR11864:SF0">
    <property type="entry name" value="PRP40 PRE-MRNA PROCESSING FACTOR 40 HOMOLOG A (YEAST)"/>
    <property type="match status" value="1"/>
</dbReference>
<name>A0A8S1ERU1_9PELO</name>
<feature type="domain" description="FF" evidence="5">
    <location>
        <begin position="432"/>
        <end position="493"/>
    </location>
</feature>
<dbReference type="SMART" id="SM00441">
    <property type="entry name" value="FF"/>
    <property type="match status" value="4"/>
</dbReference>
<dbReference type="CDD" id="cd00201">
    <property type="entry name" value="WW"/>
    <property type="match status" value="2"/>
</dbReference>
<dbReference type="FunFam" id="1.10.10.440:FF:000002">
    <property type="entry name" value="pre-mRNA-processing factor 40 homolog A isoform X1"/>
    <property type="match status" value="1"/>
</dbReference>
<dbReference type="SMART" id="SM00456">
    <property type="entry name" value="WW"/>
    <property type="match status" value="2"/>
</dbReference>
<dbReference type="InterPro" id="IPR001202">
    <property type="entry name" value="WW_dom"/>
</dbReference>
<dbReference type="Pfam" id="PF01846">
    <property type="entry name" value="FF"/>
    <property type="match status" value="4"/>
</dbReference>
<feature type="region of interest" description="Disordered" evidence="3">
    <location>
        <begin position="150"/>
        <end position="181"/>
    </location>
</feature>
<evidence type="ECO:0000256" key="1">
    <source>
        <dbReference type="ARBA" id="ARBA00022737"/>
    </source>
</evidence>
<dbReference type="AlphaFoldDB" id="A0A8S1ERU1"/>
<feature type="domain" description="FF" evidence="5">
    <location>
        <begin position="353"/>
        <end position="413"/>
    </location>
</feature>
<feature type="compositionally biased region" description="Basic residues" evidence="3">
    <location>
        <begin position="638"/>
        <end position="652"/>
    </location>
</feature>
<protein>
    <submittedName>
        <fullName evidence="6">Uncharacterized protein</fullName>
    </submittedName>
</protein>
<dbReference type="GO" id="GO:0071004">
    <property type="term" value="C:U2-type prespliceosome"/>
    <property type="evidence" value="ECO:0007669"/>
    <property type="project" value="TreeGrafter"/>
</dbReference>
<dbReference type="GO" id="GO:0045292">
    <property type="term" value="P:mRNA cis splicing, via spliceosome"/>
    <property type="evidence" value="ECO:0007669"/>
    <property type="project" value="InterPro"/>
</dbReference>
<feature type="region of interest" description="Disordered" evidence="3">
    <location>
        <begin position="631"/>
        <end position="715"/>
    </location>
</feature>
<feature type="coiled-coil region" evidence="2">
    <location>
        <begin position="272"/>
        <end position="306"/>
    </location>
</feature>
<feature type="compositionally biased region" description="Basic and acidic residues" evidence="3">
    <location>
        <begin position="152"/>
        <end position="162"/>
    </location>
</feature>
<evidence type="ECO:0000259" key="5">
    <source>
        <dbReference type="PROSITE" id="PS51676"/>
    </source>
</evidence>
<organism evidence="6 7">
    <name type="scientific">Caenorhabditis bovis</name>
    <dbReference type="NCBI Taxonomy" id="2654633"/>
    <lineage>
        <taxon>Eukaryota</taxon>
        <taxon>Metazoa</taxon>
        <taxon>Ecdysozoa</taxon>
        <taxon>Nematoda</taxon>
        <taxon>Chromadorea</taxon>
        <taxon>Rhabditida</taxon>
        <taxon>Rhabditina</taxon>
        <taxon>Rhabditomorpha</taxon>
        <taxon>Rhabditoidea</taxon>
        <taxon>Rhabditidae</taxon>
        <taxon>Peloderinae</taxon>
        <taxon>Caenorhabditis</taxon>
    </lineage>
</organism>
<keyword evidence="2" id="KW-0175">Coiled coil</keyword>
<evidence type="ECO:0000256" key="2">
    <source>
        <dbReference type="SAM" id="Coils"/>
    </source>
</evidence>
<feature type="coiled-coil region" evidence="2">
    <location>
        <begin position="544"/>
        <end position="582"/>
    </location>
</feature>
<comment type="caution">
    <text evidence="6">The sequence shown here is derived from an EMBL/GenBank/DDBJ whole genome shotgun (WGS) entry which is preliminary data.</text>
</comment>
<evidence type="ECO:0000256" key="3">
    <source>
        <dbReference type="SAM" id="MobiDB-lite"/>
    </source>
</evidence>
<dbReference type="OrthoDB" id="187617at2759"/>
<feature type="compositionally biased region" description="Polar residues" evidence="3">
    <location>
        <begin position="163"/>
        <end position="172"/>
    </location>
</feature>
<dbReference type="PANTHER" id="PTHR11864">
    <property type="entry name" value="PRE-MRNA-PROCESSING PROTEIN PRP40"/>
    <property type="match status" value="1"/>
</dbReference>
<gene>
    <name evidence="6" type="ORF">CBOVIS_LOCUS4950</name>
</gene>
<dbReference type="Pfam" id="PF25432">
    <property type="entry name" value="FF_PRPF40A"/>
    <property type="match status" value="1"/>
</dbReference>
<dbReference type="PROSITE" id="PS51676">
    <property type="entry name" value="FF"/>
    <property type="match status" value="5"/>
</dbReference>
<keyword evidence="7" id="KW-1185">Reference proteome</keyword>
<proteinExistence type="predicted"/>
<dbReference type="SUPFAM" id="SSF51045">
    <property type="entry name" value="WW domain"/>
    <property type="match status" value="2"/>
</dbReference>
<dbReference type="Pfam" id="PF00397">
    <property type="entry name" value="WW"/>
    <property type="match status" value="2"/>
</dbReference>
<evidence type="ECO:0000259" key="4">
    <source>
        <dbReference type="PROSITE" id="PS50020"/>
    </source>
</evidence>
<evidence type="ECO:0000313" key="6">
    <source>
        <dbReference type="EMBL" id="CAB3402321.1"/>
    </source>
</evidence>
<dbReference type="InterPro" id="IPR002713">
    <property type="entry name" value="FF_domain"/>
</dbReference>
<feature type="domain" description="FF" evidence="5">
    <location>
        <begin position="569"/>
        <end position="623"/>
    </location>
</feature>
<feature type="coiled-coil region" evidence="2">
    <location>
        <begin position="404"/>
        <end position="442"/>
    </location>
</feature>
<feature type="domain" description="FF" evidence="5">
    <location>
        <begin position="286"/>
        <end position="340"/>
    </location>
</feature>
<dbReference type="InterPro" id="IPR039726">
    <property type="entry name" value="Prp40-like"/>
</dbReference>
<evidence type="ECO:0000313" key="7">
    <source>
        <dbReference type="Proteomes" id="UP000494206"/>
    </source>
</evidence>